<feature type="region of interest" description="Disordered" evidence="1">
    <location>
        <begin position="144"/>
        <end position="167"/>
    </location>
</feature>
<keyword evidence="2" id="KW-0812">Transmembrane</keyword>
<feature type="transmembrane region" description="Helical" evidence="2">
    <location>
        <begin position="61"/>
        <end position="80"/>
    </location>
</feature>
<reference evidence="3 4" key="1">
    <citation type="submission" date="2016-10" db="EMBL/GenBank/DDBJ databases">
        <authorList>
            <person name="de Groot N.N."/>
        </authorList>
    </citation>
    <scope>NUCLEOTIDE SEQUENCE [LARGE SCALE GENOMIC DNA]</scope>
    <source>
        <strain evidence="3 4">DSM 25232</strain>
    </source>
</reference>
<dbReference type="RefSeq" id="WP_091405455.1">
    <property type="nucleotide sequence ID" value="NZ_FOAB01000001.1"/>
</dbReference>
<feature type="transmembrane region" description="Helical" evidence="2">
    <location>
        <begin position="100"/>
        <end position="119"/>
    </location>
</feature>
<evidence type="ECO:0000313" key="4">
    <source>
        <dbReference type="Proteomes" id="UP000198521"/>
    </source>
</evidence>
<gene>
    <name evidence="3" type="ORF">SAMN04487910_0639</name>
</gene>
<keyword evidence="4" id="KW-1185">Reference proteome</keyword>
<dbReference type="Proteomes" id="UP000198521">
    <property type="component" value="Unassembled WGS sequence"/>
</dbReference>
<name>A0A1H7HF46_AQUAM</name>
<protein>
    <submittedName>
        <fullName evidence="3">Uncharacterized protein</fullName>
    </submittedName>
</protein>
<organism evidence="3 4">
    <name type="scientific">Aquimarina amphilecti</name>
    <dbReference type="NCBI Taxonomy" id="1038014"/>
    <lineage>
        <taxon>Bacteria</taxon>
        <taxon>Pseudomonadati</taxon>
        <taxon>Bacteroidota</taxon>
        <taxon>Flavobacteriia</taxon>
        <taxon>Flavobacteriales</taxon>
        <taxon>Flavobacteriaceae</taxon>
        <taxon>Aquimarina</taxon>
    </lineage>
</organism>
<evidence type="ECO:0000256" key="1">
    <source>
        <dbReference type="SAM" id="MobiDB-lite"/>
    </source>
</evidence>
<sequence length="167" mass="19521">MKYIITEEDLKKRSHGISFDFVNADFLHFIQKEKELNNPFLSDHNIKKLENDTLKDIKSNIYTFGTLGIVSFSYGLYVFFTFAPRVAINLYTQFPFIENGSIPIVIGLSLIVGCAYSYVKRRDILVTKVKSKVIEHLKKIQREKSSLTDNKKRNTNLQPKRKRKKKR</sequence>
<proteinExistence type="predicted"/>
<accession>A0A1H7HF46</accession>
<dbReference type="EMBL" id="FOAB01000001">
    <property type="protein sequence ID" value="SEK48818.1"/>
    <property type="molecule type" value="Genomic_DNA"/>
</dbReference>
<evidence type="ECO:0000313" key="3">
    <source>
        <dbReference type="EMBL" id="SEK48818.1"/>
    </source>
</evidence>
<keyword evidence="2" id="KW-1133">Transmembrane helix</keyword>
<evidence type="ECO:0000256" key="2">
    <source>
        <dbReference type="SAM" id="Phobius"/>
    </source>
</evidence>
<dbReference type="OrthoDB" id="1448619at2"/>
<keyword evidence="2" id="KW-0472">Membrane</keyword>
<dbReference type="AlphaFoldDB" id="A0A1H7HF46"/>